<dbReference type="Proteomes" id="UP001176960">
    <property type="component" value="Unassembled WGS sequence"/>
</dbReference>
<protein>
    <submittedName>
        <fullName evidence="7">Peptidase S10</fullName>
    </submittedName>
</protein>
<comment type="caution">
    <text evidence="7">The sequence shown here is derived from an EMBL/GenBank/DDBJ whole genome shotgun (WGS) entry which is preliminary data.</text>
</comment>
<evidence type="ECO:0000256" key="3">
    <source>
        <dbReference type="ARBA" id="ARBA00022729"/>
    </source>
</evidence>
<evidence type="ECO:0000313" key="7">
    <source>
        <dbReference type="EMBL" id="CAI9120671.1"/>
    </source>
</evidence>
<reference evidence="7" key="1">
    <citation type="submission" date="2023-03" db="EMBL/GenBank/DDBJ databases">
        <authorList>
            <person name="Cleenwerck I."/>
        </authorList>
    </citation>
    <scope>NUCLEOTIDE SEQUENCE</scope>
    <source>
        <strain evidence="7">LMG 32879</strain>
    </source>
</reference>
<dbReference type="InterPro" id="IPR029058">
    <property type="entry name" value="AB_hydrolase_fold"/>
</dbReference>
<keyword evidence="2" id="KW-0645">Protease</keyword>
<dbReference type="GO" id="GO:0006508">
    <property type="term" value="P:proteolysis"/>
    <property type="evidence" value="ECO:0007669"/>
    <property type="project" value="UniProtKB-KW"/>
</dbReference>
<feature type="signal peptide" evidence="6">
    <location>
        <begin position="1"/>
        <end position="21"/>
    </location>
</feature>
<dbReference type="InterPro" id="IPR001563">
    <property type="entry name" value="Peptidase_S10"/>
</dbReference>
<keyword evidence="4" id="KW-0378">Hydrolase</keyword>
<dbReference type="PANTHER" id="PTHR11802">
    <property type="entry name" value="SERINE PROTEASE FAMILY S10 SERINE CARBOXYPEPTIDASE"/>
    <property type="match status" value="1"/>
</dbReference>
<keyword evidence="5" id="KW-0325">Glycoprotein</keyword>
<dbReference type="PANTHER" id="PTHR11802:SF3">
    <property type="entry name" value="RETINOID-INDUCIBLE SERINE CARBOXYPEPTIDASE"/>
    <property type="match status" value="1"/>
</dbReference>
<dbReference type="Pfam" id="PF00450">
    <property type="entry name" value="Peptidase_S10"/>
    <property type="match status" value="1"/>
</dbReference>
<accession>A0AA35UG87</accession>
<evidence type="ECO:0000256" key="6">
    <source>
        <dbReference type="SAM" id="SignalP"/>
    </source>
</evidence>
<evidence type="ECO:0000256" key="2">
    <source>
        <dbReference type="ARBA" id="ARBA00022670"/>
    </source>
</evidence>
<evidence type="ECO:0000256" key="4">
    <source>
        <dbReference type="ARBA" id="ARBA00022801"/>
    </source>
</evidence>
<dbReference type="AlphaFoldDB" id="A0AA35UG87"/>
<keyword evidence="8" id="KW-1185">Reference proteome</keyword>
<dbReference type="Gene3D" id="3.40.50.1820">
    <property type="entry name" value="alpha/beta hydrolase"/>
    <property type="match status" value="1"/>
</dbReference>
<evidence type="ECO:0000313" key="8">
    <source>
        <dbReference type="Proteomes" id="UP001176960"/>
    </source>
</evidence>
<gene>
    <name evidence="7" type="ORF">LMG32879_001509</name>
</gene>
<dbReference type="RefSeq" id="WP_289841347.1">
    <property type="nucleotide sequence ID" value="NZ_CATKSH010000007.1"/>
</dbReference>
<evidence type="ECO:0000256" key="1">
    <source>
        <dbReference type="ARBA" id="ARBA00022645"/>
    </source>
</evidence>
<keyword evidence="3 6" id="KW-0732">Signal</keyword>
<dbReference type="SUPFAM" id="SSF53474">
    <property type="entry name" value="alpha/beta-Hydrolases"/>
    <property type="match status" value="1"/>
</dbReference>
<keyword evidence="1" id="KW-0121">Carboxypeptidase</keyword>
<dbReference type="EMBL" id="CATKSH010000007">
    <property type="protein sequence ID" value="CAI9120671.1"/>
    <property type="molecule type" value="Genomic_DNA"/>
</dbReference>
<feature type="chain" id="PRO_5041369190" evidence="6">
    <location>
        <begin position="22"/>
        <end position="534"/>
    </location>
</feature>
<dbReference type="GO" id="GO:0004185">
    <property type="term" value="F:serine-type carboxypeptidase activity"/>
    <property type="evidence" value="ECO:0007669"/>
    <property type="project" value="InterPro"/>
</dbReference>
<proteinExistence type="predicted"/>
<organism evidence="7 8">
    <name type="scientific">Brytella acorum</name>
    <dbReference type="NCBI Taxonomy" id="2959299"/>
    <lineage>
        <taxon>Bacteria</taxon>
        <taxon>Pseudomonadati</taxon>
        <taxon>Pseudomonadota</taxon>
        <taxon>Alphaproteobacteria</taxon>
        <taxon>Acetobacterales</taxon>
        <taxon>Acetobacteraceae</taxon>
        <taxon>Brytella</taxon>
    </lineage>
</organism>
<evidence type="ECO:0000256" key="5">
    <source>
        <dbReference type="ARBA" id="ARBA00023180"/>
    </source>
</evidence>
<sequence length="534" mass="58460">MFRSVLLASVPLFALTATASAAEPSSSAPAATHAASEKDSISNGTVTVNGAPIHYQAVAGTLLVHNAKFDDSKDVIASRTGKTLEGDKKGDDADGAVASIFYVAYFKQGAHAPNRPITFLYNGGPGSASVWLHMGSVGPLRLNTPGDQHLPPAPYKLINNAQSLLDVTDLVFIDAPGTGFSRIAGKDAEKAFYGVDADGKAFTHFISQFLAKYGRFNSPKYLFGESYGTLRSAVVANDLENDESIDFNGIILLSQILNYDNDVDNPQANPGNDDPYQLALPTYAATSYYHKALPQMPTDLPAFLREVEHFALTDYAQALAQGADLPEDQRKAIAEKLHDYTGLPVDYILRDNLRISGGQYSQQLLASRGITVGRLDTRYSGPPMDPMTDQSDYDPQSSAISSAYISAFNDYVRNTLHYGEGQTYRPGVNAKWDSHHRQPFMGRSDRTANVMPDLAVAMKNNPTLRVMLNAGYYDLATPYFEGLYEMKHLPIPADLQKNIEYKQYTSGHMVYVDPASLQKLHDNVADFIRRTDNQ</sequence>
<name>A0AA35UG87_9PROT</name>